<comment type="caution">
    <text evidence="2">The sequence shown here is derived from an EMBL/GenBank/DDBJ whole genome shotgun (WGS) entry which is preliminary data.</text>
</comment>
<keyword evidence="3" id="KW-1185">Reference proteome</keyword>
<evidence type="ECO:0000313" key="3">
    <source>
        <dbReference type="Proteomes" id="UP001365128"/>
    </source>
</evidence>
<accession>A0ABR1M3E8</accession>
<evidence type="ECO:0000256" key="1">
    <source>
        <dbReference type="SAM" id="MobiDB-lite"/>
    </source>
</evidence>
<organism evidence="2 3">
    <name type="scientific">Phyllosticta citricarpa</name>
    <dbReference type="NCBI Taxonomy" id="55181"/>
    <lineage>
        <taxon>Eukaryota</taxon>
        <taxon>Fungi</taxon>
        <taxon>Dikarya</taxon>
        <taxon>Ascomycota</taxon>
        <taxon>Pezizomycotina</taxon>
        <taxon>Dothideomycetes</taxon>
        <taxon>Dothideomycetes incertae sedis</taxon>
        <taxon>Botryosphaeriales</taxon>
        <taxon>Phyllostictaceae</taxon>
        <taxon>Phyllosticta</taxon>
    </lineage>
</organism>
<feature type="region of interest" description="Disordered" evidence="1">
    <location>
        <begin position="173"/>
        <end position="210"/>
    </location>
</feature>
<dbReference type="Proteomes" id="UP001365128">
    <property type="component" value="Unassembled WGS sequence"/>
</dbReference>
<sequence>MTSDGGGWGGCWGREMEPARWSSGEGGEVWSRQPGVQRVVGALERGPRDLPFFFFQPPLFARLSPPFLRGPALQLSGALGCIGVRRDQGLQLPTDNSRPRWIVCRWALRRSSGRELHKIFQQVSRLRSLEKLRPGDDGGCGWARVKVGPAKAQTWGMVQEHHGDTWSDWSFEKSRFGGGRESGQRKNRRRLVTGGRPTGGSRPALSRFSR</sequence>
<name>A0ABR1M3E8_9PEZI</name>
<reference evidence="2 3" key="1">
    <citation type="submission" date="2024-04" db="EMBL/GenBank/DDBJ databases">
        <title>Phyllosticta paracitricarpa is synonymous to the EU quarantine fungus P. citricarpa based on phylogenomic analyses.</title>
        <authorList>
            <consortium name="Lawrence Berkeley National Laboratory"/>
            <person name="Van Ingen-Buijs V.A."/>
            <person name="Van Westerhoven A.C."/>
            <person name="Haridas S."/>
            <person name="Skiadas P."/>
            <person name="Martin F."/>
            <person name="Groenewald J.Z."/>
            <person name="Crous P.W."/>
            <person name="Seidl M.F."/>
        </authorList>
    </citation>
    <scope>NUCLEOTIDE SEQUENCE [LARGE SCALE GENOMIC DNA]</scope>
    <source>
        <strain evidence="2 3">CBS 122670</strain>
    </source>
</reference>
<protein>
    <submittedName>
        <fullName evidence="2">Uncharacterized protein</fullName>
    </submittedName>
</protein>
<proteinExistence type="predicted"/>
<dbReference type="EMBL" id="JBBPDW010000025">
    <property type="protein sequence ID" value="KAK7541365.1"/>
    <property type="molecule type" value="Genomic_DNA"/>
</dbReference>
<gene>
    <name evidence="2" type="ORF">IWX46DRAFT_186775</name>
</gene>
<evidence type="ECO:0000313" key="2">
    <source>
        <dbReference type="EMBL" id="KAK7541365.1"/>
    </source>
</evidence>